<proteinExistence type="inferred from homology"/>
<feature type="chain" id="PRO_5037314389" evidence="4">
    <location>
        <begin position="28"/>
        <end position="281"/>
    </location>
</feature>
<feature type="signal peptide" evidence="4">
    <location>
        <begin position="1"/>
        <end position="27"/>
    </location>
</feature>
<dbReference type="InterPro" id="IPR051455">
    <property type="entry name" value="Bact_solute-bind_prot3"/>
</dbReference>
<dbReference type="GO" id="GO:0006865">
    <property type="term" value="P:amino acid transport"/>
    <property type="evidence" value="ECO:0007669"/>
    <property type="project" value="TreeGrafter"/>
</dbReference>
<dbReference type="PANTHER" id="PTHR30085">
    <property type="entry name" value="AMINO ACID ABC TRANSPORTER PERMEASE"/>
    <property type="match status" value="1"/>
</dbReference>
<comment type="similarity">
    <text evidence="1">Belongs to the bacterial solute-binding protein 3 family.</text>
</comment>
<reference evidence="6" key="1">
    <citation type="submission" date="2021-03" db="EMBL/GenBank/DDBJ databases">
        <authorList>
            <person name="Kanchanasin P."/>
            <person name="Saeng-In P."/>
            <person name="Phongsopitanun W."/>
            <person name="Yuki M."/>
            <person name="Kudo T."/>
            <person name="Ohkuma M."/>
            <person name="Tanasupawat S."/>
        </authorList>
    </citation>
    <scope>NUCLEOTIDE SEQUENCE</scope>
    <source>
        <strain evidence="6">GKU 128</strain>
    </source>
</reference>
<name>A0A939TGR5_9ACTN</name>
<evidence type="ECO:0000256" key="2">
    <source>
        <dbReference type="ARBA" id="ARBA00022448"/>
    </source>
</evidence>
<dbReference type="PROSITE" id="PS51257">
    <property type="entry name" value="PROKAR_LIPOPROTEIN"/>
    <property type="match status" value="1"/>
</dbReference>
<accession>A0A939TGR5</accession>
<gene>
    <name evidence="6" type="ORF">J4573_52000</name>
</gene>
<sequence length="281" mass="29724">MRARRIGALALSAVSVMAAGACGIASADESSIARKDHLVIGVNGDQPGLGLKTGKGDNGGYEGFDIEVAREIARRLGVTSVTFKPITSATREDKIRDGSVDLVVGSYSITPERKTKVAFAGPYYVSHQDTLVRSDEPGVKSIQNLAGKNLCAVTGSVSWKRVIEQHGVPAKPITANGYKECLDKLTSRVVDAVSTDDLILAGLAREATLTSGAKLRIVNAPISDEGYGVGLKLGDTDGCEAVNKAITGMYLDGVAQRYLDKWFRPVGLDYTTTVPQFEGCS</sequence>
<evidence type="ECO:0000256" key="1">
    <source>
        <dbReference type="ARBA" id="ARBA00010333"/>
    </source>
</evidence>
<dbReference type="PANTHER" id="PTHR30085:SF6">
    <property type="entry name" value="ABC TRANSPORTER GLUTAMINE-BINDING PROTEIN GLNH"/>
    <property type="match status" value="1"/>
</dbReference>
<feature type="domain" description="Solute-binding protein family 3/N-terminal" evidence="5">
    <location>
        <begin position="37"/>
        <end position="266"/>
    </location>
</feature>
<dbReference type="SUPFAM" id="SSF53850">
    <property type="entry name" value="Periplasmic binding protein-like II"/>
    <property type="match status" value="1"/>
</dbReference>
<dbReference type="EMBL" id="JAGEOJ010000040">
    <property type="protein sequence ID" value="MBO2455680.1"/>
    <property type="molecule type" value="Genomic_DNA"/>
</dbReference>
<dbReference type="RefSeq" id="WP_208263900.1">
    <property type="nucleotide sequence ID" value="NZ_JAGEOJ010000040.1"/>
</dbReference>
<keyword evidence="7" id="KW-1185">Reference proteome</keyword>
<dbReference type="AlphaFoldDB" id="A0A939TGR5"/>
<protein>
    <submittedName>
        <fullName evidence="6">Glutamate ABC transporter substrate-binding protein</fullName>
    </submittedName>
</protein>
<evidence type="ECO:0000259" key="5">
    <source>
        <dbReference type="SMART" id="SM00062"/>
    </source>
</evidence>
<evidence type="ECO:0000256" key="3">
    <source>
        <dbReference type="ARBA" id="ARBA00022729"/>
    </source>
</evidence>
<dbReference type="CDD" id="cd13690">
    <property type="entry name" value="PBP2_GluB"/>
    <property type="match status" value="1"/>
</dbReference>
<keyword evidence="3 4" id="KW-0732">Signal</keyword>
<dbReference type="InterPro" id="IPR001638">
    <property type="entry name" value="Solute-binding_3/MltF_N"/>
</dbReference>
<evidence type="ECO:0000313" key="6">
    <source>
        <dbReference type="EMBL" id="MBO2455680.1"/>
    </source>
</evidence>
<dbReference type="GO" id="GO:0030288">
    <property type="term" value="C:outer membrane-bounded periplasmic space"/>
    <property type="evidence" value="ECO:0007669"/>
    <property type="project" value="TreeGrafter"/>
</dbReference>
<evidence type="ECO:0000256" key="4">
    <source>
        <dbReference type="SAM" id="SignalP"/>
    </source>
</evidence>
<dbReference type="Pfam" id="PF00497">
    <property type="entry name" value="SBP_bac_3"/>
    <property type="match status" value="1"/>
</dbReference>
<dbReference type="SMART" id="SM00062">
    <property type="entry name" value="PBPb"/>
    <property type="match status" value="1"/>
</dbReference>
<dbReference type="Gene3D" id="3.40.190.10">
    <property type="entry name" value="Periplasmic binding protein-like II"/>
    <property type="match status" value="2"/>
</dbReference>
<evidence type="ECO:0000313" key="7">
    <source>
        <dbReference type="Proteomes" id="UP000669179"/>
    </source>
</evidence>
<keyword evidence="2" id="KW-0813">Transport</keyword>
<dbReference type="GO" id="GO:0005576">
    <property type="term" value="C:extracellular region"/>
    <property type="evidence" value="ECO:0007669"/>
    <property type="project" value="TreeGrafter"/>
</dbReference>
<organism evidence="6 7">
    <name type="scientific">Actinomadura barringtoniae</name>
    <dbReference type="NCBI Taxonomy" id="1427535"/>
    <lineage>
        <taxon>Bacteria</taxon>
        <taxon>Bacillati</taxon>
        <taxon>Actinomycetota</taxon>
        <taxon>Actinomycetes</taxon>
        <taxon>Streptosporangiales</taxon>
        <taxon>Thermomonosporaceae</taxon>
        <taxon>Actinomadura</taxon>
    </lineage>
</organism>
<dbReference type="Proteomes" id="UP000669179">
    <property type="component" value="Unassembled WGS sequence"/>
</dbReference>
<comment type="caution">
    <text evidence="6">The sequence shown here is derived from an EMBL/GenBank/DDBJ whole genome shotgun (WGS) entry which is preliminary data.</text>
</comment>